<evidence type="ECO:0000256" key="1">
    <source>
        <dbReference type="ARBA" id="ARBA00010815"/>
    </source>
</evidence>
<comment type="similarity">
    <text evidence="1">Belongs to the CFA/CMAS family.</text>
</comment>
<dbReference type="GO" id="GO:0032259">
    <property type="term" value="P:methylation"/>
    <property type="evidence" value="ECO:0007669"/>
    <property type="project" value="UniProtKB-KW"/>
</dbReference>
<organism evidence="6">
    <name type="scientific">metagenome</name>
    <dbReference type="NCBI Taxonomy" id="256318"/>
    <lineage>
        <taxon>unclassified sequences</taxon>
        <taxon>metagenomes</taxon>
    </lineage>
</organism>
<protein>
    <submittedName>
        <fullName evidence="6">Cyclopropane-fatty-acyl-phospholipid synthase</fullName>
    </submittedName>
</protein>
<dbReference type="GO" id="GO:0008610">
    <property type="term" value="P:lipid biosynthetic process"/>
    <property type="evidence" value="ECO:0007669"/>
    <property type="project" value="InterPro"/>
</dbReference>
<evidence type="ECO:0000313" key="6">
    <source>
        <dbReference type="EMBL" id="CUR61622.1"/>
    </source>
</evidence>
<accession>A0A2P2CKI0</accession>
<dbReference type="EMBL" id="CZKB01000019">
    <property type="protein sequence ID" value="CUR61622.1"/>
    <property type="molecule type" value="Genomic_DNA"/>
</dbReference>
<name>A0A2P2CKI0_9ZZZZ</name>
<reference evidence="6" key="1">
    <citation type="submission" date="2015-08" db="EMBL/GenBank/DDBJ databases">
        <authorList>
            <person name="Babu N.S."/>
            <person name="Beckwith C.J."/>
            <person name="Beseler K.G."/>
            <person name="Brison A."/>
            <person name="Carone J.V."/>
            <person name="Caskin T.P."/>
            <person name="Diamond M."/>
            <person name="Durham M.E."/>
            <person name="Foxe J.M."/>
            <person name="Go M."/>
            <person name="Henderson B.A."/>
            <person name="Jones I.B."/>
            <person name="McGettigan J.A."/>
            <person name="Micheletti S.J."/>
            <person name="Nasrallah M.E."/>
            <person name="Ortiz D."/>
            <person name="Piller C.R."/>
            <person name="Privatt S.R."/>
            <person name="Schneider S.L."/>
            <person name="Sharp S."/>
            <person name="Smith T.C."/>
            <person name="Stanton J.D."/>
            <person name="Ullery H.E."/>
            <person name="Wilson R.J."/>
            <person name="Serrano M.G."/>
            <person name="Buck G."/>
            <person name="Lee V."/>
            <person name="Wang Y."/>
            <person name="Carvalho R."/>
            <person name="Voegtly L."/>
            <person name="Shi R."/>
            <person name="Duckworth R."/>
            <person name="Johnson A."/>
            <person name="Loviza R."/>
            <person name="Walstead R."/>
            <person name="Shah Z."/>
            <person name="Kiflezghi M."/>
            <person name="Wade K."/>
            <person name="Ball S.L."/>
            <person name="Bradley K.W."/>
            <person name="Asai D.J."/>
            <person name="Bowman C.A."/>
            <person name="Russell D.A."/>
            <person name="Pope W.H."/>
            <person name="Jacobs-Sera D."/>
            <person name="Hendrix R.W."/>
            <person name="Hatfull G.F."/>
        </authorList>
    </citation>
    <scope>NUCLEOTIDE SEQUENCE</scope>
</reference>
<keyword evidence="2" id="KW-0489">Methyltransferase</keyword>
<proteinExistence type="inferred from homology"/>
<dbReference type="PANTHER" id="PTHR43667:SF1">
    <property type="entry name" value="CYCLOPROPANE-FATTY-ACYL-PHOSPHOLIPID SYNTHASE"/>
    <property type="match status" value="1"/>
</dbReference>
<dbReference type="Gene3D" id="3.40.50.150">
    <property type="entry name" value="Vaccinia Virus protein VP39"/>
    <property type="match status" value="1"/>
</dbReference>
<dbReference type="InterPro" id="IPR029063">
    <property type="entry name" value="SAM-dependent_MTases_sf"/>
</dbReference>
<evidence type="ECO:0000256" key="3">
    <source>
        <dbReference type="ARBA" id="ARBA00022679"/>
    </source>
</evidence>
<dbReference type="SUPFAM" id="SSF53335">
    <property type="entry name" value="S-adenosyl-L-methionine-dependent methyltransferases"/>
    <property type="match status" value="1"/>
</dbReference>
<dbReference type="PANTHER" id="PTHR43667">
    <property type="entry name" value="CYCLOPROPANE-FATTY-ACYL-PHOSPHOLIPID SYNTHASE"/>
    <property type="match status" value="1"/>
</dbReference>
<dbReference type="InterPro" id="IPR050723">
    <property type="entry name" value="CFA/CMAS"/>
</dbReference>
<dbReference type="InterPro" id="IPR003333">
    <property type="entry name" value="CMAS"/>
</dbReference>
<keyword evidence="5" id="KW-0443">Lipid metabolism</keyword>
<evidence type="ECO:0000256" key="4">
    <source>
        <dbReference type="ARBA" id="ARBA00022691"/>
    </source>
</evidence>
<evidence type="ECO:0000256" key="5">
    <source>
        <dbReference type="ARBA" id="ARBA00023098"/>
    </source>
</evidence>
<dbReference type="GO" id="GO:0008168">
    <property type="term" value="F:methyltransferase activity"/>
    <property type="evidence" value="ECO:0007669"/>
    <property type="project" value="UniProtKB-KW"/>
</dbReference>
<keyword evidence="3" id="KW-0808">Transferase</keyword>
<dbReference type="Pfam" id="PF02353">
    <property type="entry name" value="CMAS"/>
    <property type="match status" value="1"/>
</dbReference>
<evidence type="ECO:0000256" key="2">
    <source>
        <dbReference type="ARBA" id="ARBA00022603"/>
    </source>
</evidence>
<keyword evidence="4" id="KW-0949">S-adenosyl-L-methionine</keyword>
<gene>
    <name evidence="6" type="ORF">NOCA1260060</name>
</gene>
<dbReference type="PIRSF" id="PIRSF003085">
    <property type="entry name" value="CMAS"/>
    <property type="match status" value="1"/>
</dbReference>
<sequence length="433" mass="48026">MSLGSGPNRAAPARMSIGDAMDRLVRGGLPVRFTAYDGSSAGPLDAPFGLDLRTERGLAYLMTAPGDLGMARAYVSGDLDFAGVHPGDPYDAMVLLKDHTKFRVPTPSEAVHIARSLGLQRLRPPAPPPQEHLPRWRRAVEGLRHSMSRDADVISHHYDVSNRFYELVLGPSMAYTCALYETPDATLEEAQAAKFDLVCRKLALQPGQRLLDVGCGWGTMVRHAAREYGVKALGVTLSLEQAQWAKEAIDREGLGDLAEVRHLDYRDVVENGFDAVSSIGLTEHIGVRNYTSYFAQLRDRLKPGGRVLNHCITRPHNRRQETGAFIDRYVFPDGELIGSGTIITAAQDAGLEVQHSENIRMHYASTLRDWNRNLVDNWDECVAEVGEGTARVWGLYIAGSRIGFERDEIELHHVLATRNHADGHSDFPMRPDW</sequence>
<dbReference type="CDD" id="cd02440">
    <property type="entry name" value="AdoMet_MTases"/>
    <property type="match status" value="1"/>
</dbReference>
<dbReference type="AlphaFoldDB" id="A0A2P2CKI0"/>